<feature type="compositionally biased region" description="Basic and acidic residues" evidence="13">
    <location>
        <begin position="1"/>
        <end position="10"/>
    </location>
</feature>
<evidence type="ECO:0000256" key="8">
    <source>
        <dbReference type="ARBA" id="ARBA00038352"/>
    </source>
</evidence>
<evidence type="ECO:0000256" key="13">
    <source>
        <dbReference type="SAM" id="MobiDB-lite"/>
    </source>
</evidence>
<organism evidence="16 17">
    <name type="scientific">Anguilla anguilla</name>
    <name type="common">European freshwater eel</name>
    <name type="synonym">Muraena anguilla</name>
    <dbReference type="NCBI Taxonomy" id="7936"/>
    <lineage>
        <taxon>Eukaryota</taxon>
        <taxon>Metazoa</taxon>
        <taxon>Chordata</taxon>
        <taxon>Craniata</taxon>
        <taxon>Vertebrata</taxon>
        <taxon>Euteleostomi</taxon>
        <taxon>Actinopterygii</taxon>
        <taxon>Neopterygii</taxon>
        <taxon>Teleostei</taxon>
        <taxon>Anguilliformes</taxon>
        <taxon>Anguillidae</taxon>
        <taxon>Anguilla</taxon>
    </lineage>
</organism>
<dbReference type="PANTHER" id="PTHR13817:SF27">
    <property type="entry name" value="MYOSIN-BINDING PROTEIN C, SLOW-TYPE"/>
    <property type="match status" value="1"/>
</dbReference>
<dbReference type="InterPro" id="IPR050964">
    <property type="entry name" value="Striated_Muscle_Regulatory"/>
</dbReference>
<comment type="subunit">
    <text evidence="10">Interacts with USP25 (isoform USP25m only); the interaction prevents proteasomal degradation of MYBPC1.</text>
</comment>
<dbReference type="InterPro" id="IPR003961">
    <property type="entry name" value="FN3_dom"/>
</dbReference>
<dbReference type="FunFam" id="2.60.40.10:FF:000081">
    <property type="entry name" value="Myosin-binding protein C, slow type"/>
    <property type="match status" value="1"/>
</dbReference>
<evidence type="ECO:0000256" key="12">
    <source>
        <dbReference type="ARBA" id="ARBA00083445"/>
    </source>
</evidence>
<feature type="compositionally biased region" description="Basic and acidic residues" evidence="13">
    <location>
        <begin position="74"/>
        <end position="101"/>
    </location>
</feature>
<evidence type="ECO:0000313" key="16">
    <source>
        <dbReference type="EMBL" id="KAG5845758.1"/>
    </source>
</evidence>
<dbReference type="GO" id="GO:0003779">
    <property type="term" value="F:actin binding"/>
    <property type="evidence" value="ECO:0007669"/>
    <property type="project" value="UniProtKB-KW"/>
</dbReference>
<dbReference type="InterPro" id="IPR036116">
    <property type="entry name" value="FN3_sf"/>
</dbReference>
<feature type="region of interest" description="Disordered" evidence="13">
    <location>
        <begin position="1"/>
        <end position="156"/>
    </location>
</feature>
<evidence type="ECO:0000256" key="11">
    <source>
        <dbReference type="ARBA" id="ARBA00072307"/>
    </source>
</evidence>
<dbReference type="InterPro" id="IPR003598">
    <property type="entry name" value="Ig_sub2"/>
</dbReference>
<dbReference type="PRINTS" id="PR00014">
    <property type="entry name" value="FNTYPEIII"/>
</dbReference>
<feature type="compositionally biased region" description="Pro residues" evidence="13">
    <location>
        <begin position="26"/>
        <end position="37"/>
    </location>
</feature>
<evidence type="ECO:0000313" key="17">
    <source>
        <dbReference type="Proteomes" id="UP001044222"/>
    </source>
</evidence>
<dbReference type="InterPro" id="IPR003599">
    <property type="entry name" value="Ig_sub"/>
</dbReference>
<evidence type="ECO:0000256" key="6">
    <source>
        <dbReference type="ARBA" id="ARBA00023203"/>
    </source>
</evidence>
<feature type="domain" description="Fibronectin type-III" evidence="15">
    <location>
        <begin position="826"/>
        <end position="921"/>
    </location>
</feature>
<dbReference type="InterPro" id="IPR036179">
    <property type="entry name" value="Ig-like_dom_sf"/>
</dbReference>
<dbReference type="InterPro" id="IPR013098">
    <property type="entry name" value="Ig_I-set"/>
</dbReference>
<keyword evidence="1" id="KW-0787">Thick filament</keyword>
<protein>
    <recommendedName>
        <fullName evidence="11">Myosin-binding protein C, slow-type</fullName>
    </recommendedName>
    <alternativeName>
        <fullName evidence="12">C-protein, skeletal muscle slow isoform</fullName>
    </alternativeName>
</protein>
<comment type="similarity">
    <text evidence="8">Belongs to the immunoglobulin superfamily. MyBP family.</text>
</comment>
<keyword evidence="5" id="KW-0514">Muscle protein</keyword>
<evidence type="ECO:0000256" key="1">
    <source>
        <dbReference type="ARBA" id="ARBA00022433"/>
    </source>
</evidence>
<comment type="caution">
    <text evidence="16">The sequence shown here is derived from an EMBL/GenBank/DDBJ whole genome shotgun (WGS) entry which is preliminary data.</text>
</comment>
<dbReference type="GO" id="GO:0032982">
    <property type="term" value="C:myosin filament"/>
    <property type="evidence" value="ECO:0007669"/>
    <property type="project" value="UniProtKB-KW"/>
</dbReference>
<dbReference type="FunFam" id="2.60.40.10:FF:000031">
    <property type="entry name" value="Myosin-binding protein C, slow type"/>
    <property type="match status" value="1"/>
</dbReference>
<keyword evidence="4" id="KW-0130">Cell adhesion</keyword>
<feature type="domain" description="Ig-like" evidence="14">
    <location>
        <begin position="445"/>
        <end position="531"/>
    </location>
</feature>
<evidence type="ECO:0000256" key="3">
    <source>
        <dbReference type="ARBA" id="ARBA00022737"/>
    </source>
</evidence>
<dbReference type="Pfam" id="PF18362">
    <property type="entry name" value="THB"/>
    <property type="match status" value="1"/>
</dbReference>
<dbReference type="GO" id="GO:0007155">
    <property type="term" value="P:cell adhesion"/>
    <property type="evidence" value="ECO:0007669"/>
    <property type="project" value="UniProtKB-KW"/>
</dbReference>
<dbReference type="SUPFAM" id="SSF49265">
    <property type="entry name" value="Fibronectin type III"/>
    <property type="match status" value="2"/>
</dbReference>
<dbReference type="AlphaFoldDB" id="A0A9D3RWH2"/>
<reference evidence="16" key="1">
    <citation type="submission" date="2021-01" db="EMBL/GenBank/DDBJ databases">
        <title>A chromosome-scale assembly of European eel, Anguilla anguilla.</title>
        <authorList>
            <person name="Henkel C."/>
            <person name="Jong-Raadsen S.A."/>
            <person name="Dufour S."/>
            <person name="Weltzien F.-A."/>
            <person name="Palstra A.P."/>
            <person name="Pelster B."/>
            <person name="Spaink H.P."/>
            <person name="Van Den Thillart G.E."/>
            <person name="Jansen H."/>
            <person name="Zahm M."/>
            <person name="Klopp C."/>
            <person name="Cedric C."/>
            <person name="Louis A."/>
            <person name="Berthelot C."/>
            <person name="Parey E."/>
            <person name="Roest Crollius H."/>
            <person name="Montfort J."/>
            <person name="Robinson-Rechavi M."/>
            <person name="Bucao C."/>
            <person name="Bouchez O."/>
            <person name="Gislard M."/>
            <person name="Lluch J."/>
            <person name="Milhes M."/>
            <person name="Lampietro C."/>
            <person name="Lopez Roques C."/>
            <person name="Donnadieu C."/>
            <person name="Braasch I."/>
            <person name="Desvignes T."/>
            <person name="Postlethwait J."/>
            <person name="Bobe J."/>
            <person name="Guiguen Y."/>
            <person name="Dirks R."/>
        </authorList>
    </citation>
    <scope>NUCLEOTIDE SEQUENCE</scope>
    <source>
        <strain evidence="16">Tag_6206</strain>
        <tissue evidence="16">Liver</tissue>
    </source>
</reference>
<keyword evidence="2" id="KW-0597">Phosphoprotein</keyword>
<dbReference type="FunFam" id="2.60.40.10:FF:000249">
    <property type="entry name" value="myosin-binding protein C, slow-type isoform X4"/>
    <property type="match status" value="1"/>
</dbReference>
<accession>A0A9D3RWH2</accession>
<dbReference type="FunFam" id="2.60.40.10:FF:000326">
    <property type="entry name" value="Myosin-binding protein C, cardiac-type"/>
    <property type="match status" value="1"/>
</dbReference>
<feature type="domain" description="Fibronectin type-III" evidence="15">
    <location>
        <begin position="1022"/>
        <end position="1118"/>
    </location>
</feature>
<feature type="domain" description="Ig-like" evidence="14">
    <location>
        <begin position="1135"/>
        <end position="1223"/>
    </location>
</feature>
<keyword evidence="7" id="KW-0393">Immunoglobulin domain</keyword>
<evidence type="ECO:0000256" key="4">
    <source>
        <dbReference type="ARBA" id="ARBA00022889"/>
    </source>
</evidence>
<dbReference type="SMART" id="SM00060">
    <property type="entry name" value="FN3"/>
    <property type="match status" value="3"/>
</dbReference>
<feature type="domain" description="Ig-like" evidence="14">
    <location>
        <begin position="627"/>
        <end position="721"/>
    </location>
</feature>
<dbReference type="SMART" id="SM00409">
    <property type="entry name" value="IG"/>
    <property type="match status" value="7"/>
</dbReference>
<dbReference type="SMART" id="SM00408">
    <property type="entry name" value="IGc2"/>
    <property type="match status" value="5"/>
</dbReference>
<evidence type="ECO:0000256" key="10">
    <source>
        <dbReference type="ARBA" id="ARBA00063381"/>
    </source>
</evidence>
<keyword evidence="6" id="KW-0009">Actin-binding</keyword>
<sequence>MPEPTKKDEISNTSPEESVAPDNSEAPPPPVITPPPEAVETEQKKPVEAVDTDLKASVEAVDAGMPEPVQPVDAELKALDNGLKDKDPSIPPHPDKDDDAGGRTPSPQAPSEEAISLKKLSIELPNDSVPESARERKDSVWSLGEGQSLDDLEKQPENTQLSTLLIEKPQSGSINVGDDISFIAKVEAKDLLRKPAIKWFKGKWMDLASKTGKHLQLKESFDRFTKVHTFEMHIMKAKDNFAGNYRCEVTYKDKFDSCSFDLEIKDIPEAAPSIDIRSAFKRSSEGQDDAGELDFSGLLKHREPKQEETPEVDVWEILRNARPDEYERIAFMYGITDLRGLLRRLKKTKKEEKKSEAFAKKLDPAYQVDKGGKIRFAVDLADPTVELKWFKNGQEIRPTPKYIFEHKGTQRIMIINNCTLQDDAAYTVTAGDEKSTTELFVKELPVKITKELQPVKTTVNERIELECEVSEEGAQVKWLKNGVEIPTGVRSRYRVKSDGMKHVLIIDDAMKEDTGTYSLMASGGTSQAHIQVDLKPLKILQDLSDQTIRLGQPLKLHCELSPGNVPGRWYRNGQLIQPNDRINIMHRAKNHRLEVECSSIHDSGDYTFVLEGYSQSLSARVHIIDPPKVYLDSLNYPDNTVTIVAGNKLRLEVPISGEPTPRVVWMKGERVIPDTGSRVRAETFSDHTSLTIDIAEREDSGNYKIVLQNEAGQDTATVKVKVVDIPDPPEAPMVPEVGGDWCLMTWDPPIYDGGSPILGYFIERKKKQSSRWMRLNFDLCKETSFEPKKMIEGVPYEVRVFAVNAIGTSRPSEHSRAFVPLAVTSDPTMLVVDDVTDTSVTMKWRPPDTIGAAGLDGYVLEYCFEGTDEWIVANPELTEKTKYTITGLPPESKIFVRVKAINKAGPSAPRTLQHPILIKEIIERPKIRLPRHLKQTYIRRVGEAINLVIPFLGKPRPKVSWLKGGKAVDPTQVSIRNSECDSIIFIRKAERKHSGKYEMSVQVENYVDTAILDIQIVDLPGPPQYVKIDEVWGENVALEWTPPTDNGNAPIIGYTIQKADKKTMEWYTCVERYHRTCITVTELVVGNEYFFRIFSENMCGLSESATSTKDSALILKEGINLKIPEYNEYDFAEAPHFTQPLMNTFAIAGYNATLNCSVRANPRPKVIWMKNKIAIIDDPRYRMFSNQGVCSLEIRKPNPYDGGTYTCKAVNDLGEAQVDCKLEVKVPQEL</sequence>
<evidence type="ECO:0000256" key="2">
    <source>
        <dbReference type="ARBA" id="ARBA00022553"/>
    </source>
</evidence>
<dbReference type="FunFam" id="2.60.40.10:FF:000070">
    <property type="entry name" value="Myosin-binding protein C, slow type"/>
    <property type="match status" value="1"/>
</dbReference>
<dbReference type="CDD" id="cd00063">
    <property type="entry name" value="FN3"/>
    <property type="match status" value="3"/>
</dbReference>
<name>A0A9D3RWH2_ANGAN</name>
<dbReference type="FunFam" id="2.60.40.10:FF:000062">
    <property type="entry name" value="Myosin-binding protein C, slow type"/>
    <property type="match status" value="1"/>
</dbReference>
<evidence type="ECO:0000256" key="7">
    <source>
        <dbReference type="ARBA" id="ARBA00023319"/>
    </source>
</evidence>
<dbReference type="Proteomes" id="UP001044222">
    <property type="component" value="Chromosome 7"/>
</dbReference>
<dbReference type="PANTHER" id="PTHR13817">
    <property type="entry name" value="TITIN"/>
    <property type="match status" value="1"/>
</dbReference>
<keyword evidence="17" id="KW-1185">Reference proteome</keyword>
<evidence type="ECO:0000256" key="9">
    <source>
        <dbReference type="ARBA" id="ARBA00057725"/>
    </source>
</evidence>
<gene>
    <name evidence="16" type="ORF">ANANG_G00142620</name>
</gene>
<dbReference type="InterPro" id="IPR040849">
    <property type="entry name" value="MyBP-C_THB"/>
</dbReference>
<feature type="domain" description="Fibronectin type-III" evidence="15">
    <location>
        <begin position="728"/>
        <end position="822"/>
    </location>
</feature>
<feature type="compositionally biased region" description="Basic and acidic residues" evidence="13">
    <location>
        <begin position="41"/>
        <end position="56"/>
    </location>
</feature>
<evidence type="ECO:0000259" key="14">
    <source>
        <dbReference type="PROSITE" id="PS50835"/>
    </source>
</evidence>
<dbReference type="PROSITE" id="PS50835">
    <property type="entry name" value="IG_LIKE"/>
    <property type="match status" value="4"/>
</dbReference>
<comment type="function">
    <text evidence="9">Thick filament-associated protein located in the crossbridge region of vertebrate striated muscle a bands. Slow skeletal protein that binds to both myosin and actin. In vitro, binds to native thin filaments and modifies the activity of actin-activated myosin ATPase. May modulate muscle contraction or may play a more structural role.</text>
</comment>
<dbReference type="SUPFAM" id="SSF48726">
    <property type="entry name" value="Immunoglobulin"/>
    <property type="match status" value="7"/>
</dbReference>
<evidence type="ECO:0000259" key="15">
    <source>
        <dbReference type="PROSITE" id="PS50853"/>
    </source>
</evidence>
<dbReference type="InterPro" id="IPR013783">
    <property type="entry name" value="Ig-like_fold"/>
</dbReference>
<dbReference type="FunFam" id="2.60.40.10:FF:000060">
    <property type="entry name" value="Myosin-binding protein C, slow type"/>
    <property type="match status" value="1"/>
</dbReference>
<dbReference type="Gene3D" id="2.60.40.10">
    <property type="entry name" value="Immunoglobulins"/>
    <property type="match status" value="10"/>
</dbReference>
<dbReference type="PROSITE" id="PS50853">
    <property type="entry name" value="FN3"/>
    <property type="match status" value="3"/>
</dbReference>
<dbReference type="EMBL" id="JAFIRN010000007">
    <property type="protein sequence ID" value="KAG5845758.1"/>
    <property type="molecule type" value="Genomic_DNA"/>
</dbReference>
<dbReference type="FunFam" id="2.60.40.10:FF:000286">
    <property type="entry name" value="Myosin binding protein C, slow type"/>
    <property type="match status" value="1"/>
</dbReference>
<dbReference type="FunFam" id="2.60.40.10:FF:000111">
    <property type="entry name" value="Myosin-binding protein C, slow type"/>
    <property type="match status" value="1"/>
</dbReference>
<feature type="domain" description="Ig-like" evidence="14">
    <location>
        <begin position="536"/>
        <end position="618"/>
    </location>
</feature>
<keyword evidence="3" id="KW-0677">Repeat</keyword>
<evidence type="ECO:0000256" key="5">
    <source>
        <dbReference type="ARBA" id="ARBA00023179"/>
    </source>
</evidence>
<proteinExistence type="inferred from homology"/>
<dbReference type="Pfam" id="PF07679">
    <property type="entry name" value="I-set"/>
    <property type="match status" value="6"/>
</dbReference>
<dbReference type="Pfam" id="PF00041">
    <property type="entry name" value="fn3"/>
    <property type="match status" value="3"/>
</dbReference>
<dbReference type="InterPro" id="IPR007110">
    <property type="entry name" value="Ig-like_dom"/>
</dbReference>